<comment type="cofactor">
    <cofactor evidence="12">
        <name>Mg(2+)</name>
        <dbReference type="ChEBI" id="CHEBI:18420"/>
    </cofactor>
    <text evidence="12">Binds 2 magnesium ions per subunit.</text>
</comment>
<keyword evidence="10 12" id="KW-0119">Carbohydrate metabolism</keyword>
<gene>
    <name evidence="12" type="primary">xylA</name>
    <name evidence="16" type="ORF">CLV72_102139</name>
</gene>
<evidence type="ECO:0000256" key="9">
    <source>
        <dbReference type="ARBA" id="ARBA00023235"/>
    </source>
</evidence>
<dbReference type="AlphaFoldDB" id="A0A2T0Q9G3"/>
<feature type="binding site" evidence="12">
    <location>
        <position position="219"/>
    </location>
    <ligand>
        <name>Mg(2+)</name>
        <dbReference type="ChEBI" id="CHEBI:18420"/>
        <label>2</label>
    </ligand>
</feature>
<keyword evidence="12" id="KW-0460">Magnesium</keyword>
<comment type="subcellular location">
    <subcellularLocation>
        <location evidence="1 12 14">Cytoplasm</location>
    </subcellularLocation>
</comment>
<dbReference type="InterPro" id="IPR013022">
    <property type="entry name" value="Xyl_isomerase-like_TIM-brl"/>
</dbReference>
<dbReference type="GO" id="GO:0005737">
    <property type="term" value="C:cytoplasm"/>
    <property type="evidence" value="ECO:0007669"/>
    <property type="project" value="UniProtKB-SubCell"/>
</dbReference>
<comment type="subunit">
    <text evidence="3 12 14">Homotetramer.</text>
</comment>
<feature type="active site" evidence="12">
    <location>
        <position position="59"/>
    </location>
</feature>
<evidence type="ECO:0000313" key="16">
    <source>
        <dbReference type="EMBL" id="PRY00508.1"/>
    </source>
</evidence>
<dbReference type="EMBL" id="PVZC01000002">
    <property type="protein sequence ID" value="PRY00508.1"/>
    <property type="molecule type" value="Genomic_DNA"/>
</dbReference>
<feature type="domain" description="Xylose isomerase-like TIM barrel" evidence="15">
    <location>
        <begin position="42"/>
        <end position="311"/>
    </location>
</feature>
<proteinExistence type="inferred from homology"/>
<dbReference type="NCBIfam" id="TIGR02631">
    <property type="entry name" value="xylA_Arthro"/>
    <property type="match status" value="1"/>
</dbReference>
<dbReference type="InterPro" id="IPR001998">
    <property type="entry name" value="Xylose_isomerase"/>
</dbReference>
<reference evidence="16 17" key="1">
    <citation type="submission" date="2018-03" db="EMBL/GenBank/DDBJ databases">
        <title>Genomic Encyclopedia of Archaeal and Bacterial Type Strains, Phase II (KMG-II): from individual species to whole genera.</title>
        <authorList>
            <person name="Goeker M."/>
        </authorList>
    </citation>
    <scope>NUCLEOTIDE SEQUENCE [LARGE SCALE GENOMIC DNA]</scope>
    <source>
        <strain evidence="16 17">DSM 45601</strain>
    </source>
</reference>
<dbReference type="OrthoDB" id="9763981at2"/>
<keyword evidence="7 12" id="KW-0859">Xylose metabolism</keyword>
<protein>
    <recommendedName>
        <fullName evidence="5 12">Xylose isomerase</fullName>
        <ecNumber evidence="4 12">5.3.1.5</ecNumber>
    </recommendedName>
</protein>
<dbReference type="Pfam" id="PF01261">
    <property type="entry name" value="AP_endonuc_2"/>
    <property type="match status" value="1"/>
</dbReference>
<feature type="binding site" evidence="12">
    <location>
        <position position="219"/>
    </location>
    <ligand>
        <name>Mg(2+)</name>
        <dbReference type="ChEBI" id="CHEBI:18420"/>
        <label>1</label>
    </ligand>
</feature>
<keyword evidence="8 12" id="KW-0479">Metal-binding</keyword>
<dbReference type="HAMAP" id="MF_00455">
    <property type="entry name" value="Xylose_isom_A"/>
    <property type="match status" value="1"/>
</dbReference>
<comment type="caution">
    <text evidence="16">The sequence shown here is derived from an EMBL/GenBank/DDBJ whole genome shotgun (WGS) entry which is preliminary data.</text>
</comment>
<organism evidence="16 17">
    <name type="scientific">Allonocardiopsis opalescens</name>
    <dbReference type="NCBI Taxonomy" id="1144618"/>
    <lineage>
        <taxon>Bacteria</taxon>
        <taxon>Bacillati</taxon>
        <taxon>Actinomycetota</taxon>
        <taxon>Actinomycetes</taxon>
        <taxon>Streptosporangiales</taxon>
        <taxon>Allonocardiopsis</taxon>
    </lineage>
</organism>
<name>A0A2T0Q9G3_9ACTN</name>
<feature type="binding site" evidence="12">
    <location>
        <position position="222"/>
    </location>
    <ligand>
        <name>Mg(2+)</name>
        <dbReference type="ChEBI" id="CHEBI:18420"/>
        <label>2</label>
    </ligand>
</feature>
<evidence type="ECO:0000256" key="13">
    <source>
        <dbReference type="RuleBase" id="RU000609"/>
    </source>
</evidence>
<dbReference type="PRINTS" id="PR00688">
    <property type="entry name" value="XYLOSISMRASE"/>
</dbReference>
<sequence length="386" mass="42819">MSDRYTPTPQDRFSFGIWTVGWAAQDVFGGPSRAPMAADRAVRKLAELGAYGVNFHDNDVFPFEADDSERKRLIDAFRTALDETGLVVTTATTNLFGHPVFKDGAFTANDRDVRRFALRKVMANIDLAAELGARTYVCWGGREGAESGAAKDVRAALDRYKEAFDLLGQYVLDQGYDLRFAIEPKPNEPRGDILLPTVGHALAFINELEHPELVGLNPEVGHEEMAGLNYAHGIAQALWHGKLFHIDLNGQHGPRFDQDLRFGAGNVGGAFWVVDAVESGGYEGPIHFDYKPPRTEDDEGVWESARACMRNYLILREKARAFRADPEVAEALAAARVPELSTPTVAEGETWRELREVEVDVTGLAERGMAFERLDQLALEHLYGVR</sequence>
<evidence type="ECO:0000256" key="4">
    <source>
        <dbReference type="ARBA" id="ARBA00011958"/>
    </source>
</evidence>
<dbReference type="SUPFAM" id="SSF51658">
    <property type="entry name" value="Xylose isomerase-like"/>
    <property type="match status" value="1"/>
</dbReference>
<keyword evidence="9 12" id="KW-0413">Isomerase</keyword>
<evidence type="ECO:0000313" key="17">
    <source>
        <dbReference type="Proteomes" id="UP000237846"/>
    </source>
</evidence>
<dbReference type="GO" id="GO:0000287">
    <property type="term" value="F:magnesium ion binding"/>
    <property type="evidence" value="ECO:0007669"/>
    <property type="project" value="UniProtKB-UniRule"/>
</dbReference>
<dbReference type="GO" id="GO:0042732">
    <property type="term" value="P:D-xylose metabolic process"/>
    <property type="evidence" value="ECO:0007669"/>
    <property type="project" value="UniProtKB-UniRule"/>
</dbReference>
<evidence type="ECO:0000256" key="6">
    <source>
        <dbReference type="ARBA" id="ARBA00022490"/>
    </source>
</evidence>
<keyword evidence="6 12" id="KW-0963">Cytoplasm</keyword>
<comment type="similarity">
    <text evidence="2 12 13">Belongs to the xylose isomerase family.</text>
</comment>
<evidence type="ECO:0000256" key="7">
    <source>
        <dbReference type="ARBA" id="ARBA00022629"/>
    </source>
</evidence>
<evidence type="ECO:0000256" key="10">
    <source>
        <dbReference type="ARBA" id="ARBA00023277"/>
    </source>
</evidence>
<dbReference type="GO" id="GO:0009045">
    <property type="term" value="F:xylose isomerase activity"/>
    <property type="evidence" value="ECO:0007669"/>
    <property type="project" value="UniProtKB-UniRule"/>
</dbReference>
<dbReference type="PANTHER" id="PTHR48408">
    <property type="match status" value="1"/>
</dbReference>
<dbReference type="EC" id="5.3.1.5" evidence="4 12"/>
<feature type="binding site" evidence="12">
    <location>
        <position position="289"/>
    </location>
    <ligand>
        <name>Mg(2+)</name>
        <dbReference type="ChEBI" id="CHEBI:18420"/>
        <label>1</label>
    </ligand>
</feature>
<accession>A0A2T0Q9G3</accession>
<evidence type="ECO:0000256" key="11">
    <source>
        <dbReference type="ARBA" id="ARBA00033659"/>
    </source>
</evidence>
<evidence type="ECO:0000259" key="15">
    <source>
        <dbReference type="Pfam" id="PF01261"/>
    </source>
</evidence>
<dbReference type="RefSeq" id="WP_106241974.1">
    <property type="nucleotide sequence ID" value="NZ_PVZC01000002.1"/>
</dbReference>
<evidence type="ECO:0000256" key="12">
    <source>
        <dbReference type="HAMAP-Rule" id="MF_00455"/>
    </source>
</evidence>
<dbReference type="InterPro" id="IPR036237">
    <property type="entry name" value="Xyl_isomerase-like_sf"/>
</dbReference>
<evidence type="ECO:0000256" key="3">
    <source>
        <dbReference type="ARBA" id="ARBA00011881"/>
    </source>
</evidence>
<evidence type="ECO:0000256" key="1">
    <source>
        <dbReference type="ARBA" id="ARBA00004496"/>
    </source>
</evidence>
<dbReference type="InterPro" id="IPR013453">
    <property type="entry name" value="XylA_actinobac"/>
</dbReference>
<feature type="binding site" evidence="12">
    <location>
        <position position="247"/>
    </location>
    <ligand>
        <name>Mg(2+)</name>
        <dbReference type="ChEBI" id="CHEBI:18420"/>
        <label>1</label>
    </ligand>
</feature>
<keyword evidence="17" id="KW-1185">Reference proteome</keyword>
<dbReference type="Proteomes" id="UP000237846">
    <property type="component" value="Unassembled WGS sequence"/>
</dbReference>
<feature type="active site" evidence="12">
    <location>
        <position position="56"/>
    </location>
</feature>
<evidence type="ECO:0000256" key="2">
    <source>
        <dbReference type="ARBA" id="ARBA00005765"/>
    </source>
</evidence>
<dbReference type="PROSITE" id="PS51415">
    <property type="entry name" value="XYLOSE_ISOMERASE"/>
    <property type="match status" value="1"/>
</dbReference>
<evidence type="ECO:0000256" key="5">
    <source>
        <dbReference type="ARBA" id="ARBA00018232"/>
    </source>
</evidence>
<dbReference type="Gene3D" id="3.20.20.150">
    <property type="entry name" value="Divalent-metal-dependent TIM barrel enzymes"/>
    <property type="match status" value="1"/>
</dbReference>
<dbReference type="PANTHER" id="PTHR48408:SF1">
    <property type="entry name" value="XYLOSE ISOMERASE"/>
    <property type="match status" value="1"/>
</dbReference>
<evidence type="ECO:0000256" key="8">
    <source>
        <dbReference type="ARBA" id="ARBA00022723"/>
    </source>
</evidence>
<feature type="binding site" evidence="12">
    <location>
        <position position="183"/>
    </location>
    <ligand>
        <name>Mg(2+)</name>
        <dbReference type="ChEBI" id="CHEBI:18420"/>
        <label>1</label>
    </ligand>
</feature>
<evidence type="ECO:0000256" key="14">
    <source>
        <dbReference type="RuleBase" id="RU000610"/>
    </source>
</evidence>
<comment type="catalytic activity">
    <reaction evidence="11 12 13">
        <text>alpha-D-xylose = alpha-D-xylulofuranose</text>
        <dbReference type="Rhea" id="RHEA:22816"/>
        <dbReference type="ChEBI" id="CHEBI:28518"/>
        <dbReference type="ChEBI" id="CHEBI:188998"/>
        <dbReference type="EC" id="5.3.1.5"/>
    </reaction>
</comment>
<comment type="caution">
    <text evidence="12">Lacks conserved residue(s) required for the propagation of feature annotation.</text>
</comment>